<dbReference type="RefSeq" id="WP_183316789.1">
    <property type="nucleotide sequence ID" value="NZ_JACIEN010000002.1"/>
</dbReference>
<dbReference type="SUPFAM" id="SSF51338">
    <property type="entry name" value="Composite domain of metallo-dependent hydrolases"/>
    <property type="match status" value="1"/>
</dbReference>
<dbReference type="AlphaFoldDB" id="A0A840BY29"/>
<dbReference type="InterPro" id="IPR013108">
    <property type="entry name" value="Amidohydro_3"/>
</dbReference>
<dbReference type="PANTHER" id="PTHR22642">
    <property type="entry name" value="IMIDAZOLONEPROPIONASE"/>
    <property type="match status" value="1"/>
</dbReference>
<dbReference type="Gene3D" id="3.20.20.140">
    <property type="entry name" value="Metal-dependent hydrolases"/>
    <property type="match status" value="1"/>
</dbReference>
<feature type="chain" id="PRO_5032741703" description="Amidohydrolase 3 domain-containing protein" evidence="1">
    <location>
        <begin position="27"/>
        <end position="649"/>
    </location>
</feature>
<dbReference type="Gene3D" id="2.30.40.10">
    <property type="entry name" value="Urease, subunit C, domain 1"/>
    <property type="match status" value="1"/>
</dbReference>
<feature type="signal peptide" evidence="1">
    <location>
        <begin position="1"/>
        <end position="26"/>
    </location>
</feature>
<dbReference type="PANTHER" id="PTHR22642:SF21">
    <property type="entry name" value="PERIPLASMIC PROTEIN"/>
    <property type="match status" value="1"/>
</dbReference>
<keyword evidence="4" id="KW-1185">Reference proteome</keyword>
<dbReference type="CDD" id="cd01300">
    <property type="entry name" value="YtcJ_like"/>
    <property type="match status" value="1"/>
</dbReference>
<dbReference type="GO" id="GO:0016810">
    <property type="term" value="F:hydrolase activity, acting on carbon-nitrogen (but not peptide) bonds"/>
    <property type="evidence" value="ECO:0007669"/>
    <property type="project" value="InterPro"/>
</dbReference>
<dbReference type="InterPro" id="IPR011059">
    <property type="entry name" value="Metal-dep_hydrolase_composite"/>
</dbReference>
<comment type="caution">
    <text evidence="3">The sequence shown here is derived from an EMBL/GenBank/DDBJ whole genome shotgun (WGS) entry which is preliminary data.</text>
</comment>
<keyword evidence="1" id="KW-0732">Signal</keyword>
<dbReference type="InterPro" id="IPR033932">
    <property type="entry name" value="YtcJ-like"/>
</dbReference>
<protein>
    <recommendedName>
        <fullName evidence="2">Amidohydrolase 3 domain-containing protein</fullName>
    </recommendedName>
</protein>
<evidence type="ECO:0000313" key="4">
    <source>
        <dbReference type="Proteomes" id="UP000577362"/>
    </source>
</evidence>
<organism evidence="3 4">
    <name type="scientific">Chelatococcus caeni</name>
    <dbReference type="NCBI Taxonomy" id="1348468"/>
    <lineage>
        <taxon>Bacteria</taxon>
        <taxon>Pseudomonadati</taxon>
        <taxon>Pseudomonadota</taxon>
        <taxon>Alphaproteobacteria</taxon>
        <taxon>Hyphomicrobiales</taxon>
        <taxon>Chelatococcaceae</taxon>
        <taxon>Chelatococcus</taxon>
    </lineage>
</organism>
<dbReference type="InterPro" id="IPR032466">
    <property type="entry name" value="Metal_Hydrolase"/>
</dbReference>
<evidence type="ECO:0000313" key="3">
    <source>
        <dbReference type="EMBL" id="MBB4017463.1"/>
    </source>
</evidence>
<accession>A0A840BY29</accession>
<dbReference type="Proteomes" id="UP000577362">
    <property type="component" value="Unassembled WGS sequence"/>
</dbReference>
<evidence type="ECO:0000256" key="1">
    <source>
        <dbReference type="SAM" id="SignalP"/>
    </source>
</evidence>
<gene>
    <name evidence="3" type="ORF">GGR16_002492</name>
</gene>
<sequence>MTTRREIVAGMAAAAASGLIPTSARAETMNETADLILLNGKVTTLDRQNPQAEAVAIRDGRFLFAGTAADAMAHAGPATRTIDLGGRRVIPGLIDSHMHIIRGGLNYNMELRWDGLRSLAQAMEMLRRQVAVTPPPQWVRVVGGFTEHQFTEKRLPTLDEINAVAPDTPVFILHLYDRALLNAAALRVVGYDKDTPNPPGGEIVRDAAGNPTGLLLANPNATILYATLAKGPKLPPDYQKNSTRHFMREINRLGVTGVIDAGGGFQNYPDDYAIIEELHREGLLTVRIAYNLFTQRPKEELADFTAWAKQVSPGAGDDLYRSNGAGEMLVYSAADFEDFRVARPEMPPNMEGDLEPVVRLLAENRWPWRLHATYDETISRALDVFEKVNRDIPLAGLNWFFDHAETVSDRNIERIAALGGGIAVQHRMAFQGEYFAERYGHRAAERTPPVARMLAAGVPVGAGTDATRVASYNPWVSLAWLVTGRTLGGLALYPAANRHDRETALRLWTHENTWFSTETGKKGMIKAGQLADLAVLSDDYFAVPEDAIEDITAVLTLLGGKPVHGSDAFAPLAPDLPPPMPDWSPVRTFGGYQQRRAGLGTQYALAAGCGCATACGVHGHAHAAAWGSTLPVSDTRSFWGALGCACWAV</sequence>
<dbReference type="Gene3D" id="3.10.310.70">
    <property type="match status" value="1"/>
</dbReference>
<reference evidence="3 4" key="1">
    <citation type="submission" date="2020-08" db="EMBL/GenBank/DDBJ databases">
        <title>Genomic Encyclopedia of Type Strains, Phase IV (KMG-IV): sequencing the most valuable type-strain genomes for metagenomic binning, comparative biology and taxonomic classification.</title>
        <authorList>
            <person name="Goeker M."/>
        </authorList>
    </citation>
    <scope>NUCLEOTIDE SEQUENCE [LARGE SCALE GENOMIC DNA]</scope>
    <source>
        <strain evidence="3 4">DSM 103737</strain>
    </source>
</reference>
<dbReference type="SUPFAM" id="SSF51556">
    <property type="entry name" value="Metallo-dependent hydrolases"/>
    <property type="match status" value="1"/>
</dbReference>
<name>A0A840BY29_9HYPH</name>
<proteinExistence type="predicted"/>
<dbReference type="EMBL" id="JACIEN010000002">
    <property type="protein sequence ID" value="MBB4017463.1"/>
    <property type="molecule type" value="Genomic_DNA"/>
</dbReference>
<dbReference type="InterPro" id="IPR006311">
    <property type="entry name" value="TAT_signal"/>
</dbReference>
<dbReference type="PROSITE" id="PS51318">
    <property type="entry name" value="TAT"/>
    <property type="match status" value="1"/>
</dbReference>
<dbReference type="Pfam" id="PF07969">
    <property type="entry name" value="Amidohydro_3"/>
    <property type="match status" value="1"/>
</dbReference>
<evidence type="ECO:0000259" key="2">
    <source>
        <dbReference type="Pfam" id="PF07969"/>
    </source>
</evidence>
<feature type="domain" description="Amidohydrolase 3" evidence="2">
    <location>
        <begin position="80"/>
        <end position="564"/>
    </location>
</feature>